<dbReference type="Proteomes" id="UP000826573">
    <property type="component" value="Unassembled WGS sequence"/>
</dbReference>
<dbReference type="EMBL" id="JAIMJC010000006">
    <property type="protein sequence ID" value="KAH0522969.1"/>
    <property type="molecule type" value="Genomic_DNA"/>
</dbReference>
<keyword evidence="1" id="KW-0560">Oxidoreductase</keyword>
<evidence type="ECO:0000256" key="1">
    <source>
        <dbReference type="RuleBase" id="RU000672"/>
    </source>
</evidence>
<evidence type="ECO:0000313" key="3">
    <source>
        <dbReference type="EMBL" id="KAH0522969.1"/>
    </source>
</evidence>
<dbReference type="PANTHER" id="PTHR10638">
    <property type="entry name" value="COPPER AMINE OXIDASE"/>
    <property type="match status" value="1"/>
</dbReference>
<dbReference type="AlphaFoldDB" id="A0A9P8KQV8"/>
<dbReference type="GO" id="GO:0005886">
    <property type="term" value="C:plasma membrane"/>
    <property type="evidence" value="ECO:0007669"/>
    <property type="project" value="TreeGrafter"/>
</dbReference>
<dbReference type="InterPro" id="IPR000269">
    <property type="entry name" value="Cu_amine_oxidase"/>
</dbReference>
<keyword evidence="1" id="KW-0186">Copper</keyword>
<feature type="domain" description="Copper amine oxidase catalytic" evidence="2">
    <location>
        <begin position="36"/>
        <end position="129"/>
    </location>
</feature>
<evidence type="ECO:0000313" key="4">
    <source>
        <dbReference type="Proteomes" id="UP000826573"/>
    </source>
</evidence>
<feature type="domain" description="Copper amine oxidase catalytic" evidence="2">
    <location>
        <begin position="134"/>
        <end position="249"/>
    </location>
</feature>
<dbReference type="GO" id="GO:0005507">
    <property type="term" value="F:copper ion binding"/>
    <property type="evidence" value="ECO:0007669"/>
    <property type="project" value="InterPro"/>
</dbReference>
<dbReference type="Gene3D" id="2.70.98.20">
    <property type="entry name" value="Copper amine oxidase, catalytic domain"/>
    <property type="match status" value="3"/>
</dbReference>
<proteinExistence type="inferred from homology"/>
<gene>
    <name evidence="3" type="ORF">TsFJ059_008030</name>
</gene>
<dbReference type="SUPFAM" id="SSF49998">
    <property type="entry name" value="Amine oxidase catalytic domain"/>
    <property type="match status" value="1"/>
</dbReference>
<organism evidence="3 4">
    <name type="scientific">Trichoderma semiorbis</name>
    <dbReference type="NCBI Taxonomy" id="1491008"/>
    <lineage>
        <taxon>Eukaryota</taxon>
        <taxon>Fungi</taxon>
        <taxon>Dikarya</taxon>
        <taxon>Ascomycota</taxon>
        <taxon>Pezizomycotina</taxon>
        <taxon>Sordariomycetes</taxon>
        <taxon>Hypocreomycetidae</taxon>
        <taxon>Hypocreales</taxon>
        <taxon>Hypocreaceae</taxon>
        <taxon>Trichoderma</taxon>
    </lineage>
</organism>
<comment type="caution">
    <text evidence="3">The sequence shown here is derived from an EMBL/GenBank/DDBJ whole genome shotgun (WGS) entry which is preliminary data.</text>
</comment>
<keyword evidence="1" id="KW-0479">Metal-binding</keyword>
<dbReference type="GO" id="GO:0009308">
    <property type="term" value="P:amine metabolic process"/>
    <property type="evidence" value="ECO:0007669"/>
    <property type="project" value="UniProtKB-UniRule"/>
</dbReference>
<keyword evidence="1" id="KW-0801">TPQ</keyword>
<dbReference type="GO" id="GO:0008131">
    <property type="term" value="F:primary methylamine oxidase activity"/>
    <property type="evidence" value="ECO:0007669"/>
    <property type="project" value="InterPro"/>
</dbReference>
<reference evidence="3 4" key="1">
    <citation type="submission" date="2021-08" db="EMBL/GenBank/DDBJ databases">
        <title>The highly contiguous genome resource for Trichoderma semiorbis FJ059, a fungal antagonistic to plant pathogens.</title>
        <authorList>
            <person name="Liu T."/>
        </authorList>
    </citation>
    <scope>NUCLEOTIDE SEQUENCE [LARGE SCALE GENOMIC DNA]</scope>
    <source>
        <strain evidence="3 4">FJ059</strain>
    </source>
</reference>
<dbReference type="Pfam" id="PF01179">
    <property type="entry name" value="Cu_amine_oxid"/>
    <property type="match status" value="2"/>
</dbReference>
<accession>A0A9P8KQV8</accession>
<dbReference type="EC" id="1.4.3.-" evidence="1"/>
<dbReference type="GO" id="GO:0048038">
    <property type="term" value="F:quinone binding"/>
    <property type="evidence" value="ECO:0007669"/>
    <property type="project" value="InterPro"/>
</dbReference>
<dbReference type="PANTHER" id="PTHR10638:SF20">
    <property type="entry name" value="AMINE OXIDASE"/>
    <property type="match status" value="1"/>
</dbReference>
<dbReference type="InterPro" id="IPR036460">
    <property type="entry name" value="Cu_amine_oxidase_C_sf"/>
</dbReference>
<comment type="PTM">
    <text evidence="1">Topaquinone (TPQ) is generated by copper-dependent autoxidation of a specific tyrosyl residue.</text>
</comment>
<name>A0A9P8KQV8_9HYPO</name>
<dbReference type="PRINTS" id="PR00766">
    <property type="entry name" value="CUDAOXIDASE"/>
</dbReference>
<dbReference type="InterPro" id="IPR015798">
    <property type="entry name" value="Cu_amine_oxidase_C"/>
</dbReference>
<comment type="cofactor">
    <cofactor evidence="1">
        <name>Cu cation</name>
        <dbReference type="ChEBI" id="CHEBI:23378"/>
    </cofactor>
    <text evidence="1">Contains 1 topaquinone per subunit.</text>
</comment>
<comment type="similarity">
    <text evidence="1">Belongs to the copper/topaquinone oxidase family.</text>
</comment>
<keyword evidence="4" id="KW-1185">Reference proteome</keyword>
<evidence type="ECO:0000259" key="2">
    <source>
        <dbReference type="Pfam" id="PF01179"/>
    </source>
</evidence>
<protein>
    <recommendedName>
        <fullName evidence="1">Amine oxidase</fullName>
        <ecNumber evidence="1">1.4.3.-</ecNumber>
    </recommendedName>
</protein>
<sequence length="381" mass="43085">MSSNFTVLGANFDGPWARLDKQGTAMTYDHYPPPTAVMPGSNRFSIDTKENYVEWMDFSFFLSYNRDNGLRLFNVQYKGKRILYELGLQEALAHYAGNDPVQSSTTYFDSKPGVGPSVVSLIDGYDCPTWEHRSLQYGWTIHDNLSGSIHDHVLTYKADIDIFGEKNSLQKVEFVPVTTEYPWSNGAKRNTMKIQKSFIQNENESKINWAPNGAATYAIVNKEARNTFGEHPGYKFSPGCLPHSFKLVQRHERHPIIDFAKFFDGESLDQEDLVIWFNLGMHHAPHTGDLPNTVFTTAHSALIIEPLNYLDLDASRATSQQVRLNYKDGKVQSVKTFDSQNVTCHVDASQLIPNFWRDTGTTSVLRYLFGASQEDGIVNAT</sequence>